<evidence type="ECO:0000313" key="3">
    <source>
        <dbReference type="EMBL" id="VFT97916.1"/>
    </source>
</evidence>
<dbReference type="EMBL" id="VJMH01006963">
    <property type="protein sequence ID" value="KAF0686990.1"/>
    <property type="molecule type" value="Genomic_DNA"/>
</dbReference>
<sequence length="86" mass="9622">MAVRALGRWFAPLFVILATAEAHNDCPYADLPSEVTRVRVWDDEFCSPELLVNEYTQCIIDKTACKQIPYATTYQAVGDISGYMAS</sequence>
<organism evidence="3 4">
    <name type="scientific">Aphanomyces stellatus</name>
    <dbReference type="NCBI Taxonomy" id="120398"/>
    <lineage>
        <taxon>Eukaryota</taxon>
        <taxon>Sar</taxon>
        <taxon>Stramenopiles</taxon>
        <taxon>Oomycota</taxon>
        <taxon>Saprolegniomycetes</taxon>
        <taxon>Saprolegniales</taxon>
        <taxon>Verrucalvaceae</taxon>
        <taxon>Aphanomyces</taxon>
    </lineage>
</organism>
<reference evidence="2" key="2">
    <citation type="submission" date="2019-06" db="EMBL/GenBank/DDBJ databases">
        <title>Genomics analysis of Aphanomyces spp. identifies a new class of oomycete effector associated with host adaptation.</title>
        <authorList>
            <person name="Gaulin E."/>
        </authorList>
    </citation>
    <scope>NUCLEOTIDE SEQUENCE</scope>
    <source>
        <strain evidence="2">CBS 578.67</strain>
    </source>
</reference>
<gene>
    <name evidence="3" type="primary">Aste57867_21244</name>
    <name evidence="2" type="ORF">As57867_021175</name>
    <name evidence="3" type="ORF">ASTE57867_21244</name>
</gene>
<dbReference type="EMBL" id="CAADRA010006989">
    <property type="protein sequence ID" value="VFT97916.1"/>
    <property type="molecule type" value="Genomic_DNA"/>
</dbReference>
<dbReference type="AlphaFoldDB" id="A0A485LIG1"/>
<reference evidence="3 4" key="1">
    <citation type="submission" date="2019-03" db="EMBL/GenBank/DDBJ databases">
        <authorList>
            <person name="Gaulin E."/>
            <person name="Dumas B."/>
        </authorList>
    </citation>
    <scope>NUCLEOTIDE SEQUENCE [LARGE SCALE GENOMIC DNA]</scope>
    <source>
        <strain evidence="3">CBS 568.67</strain>
    </source>
</reference>
<name>A0A485LIG1_9STRA</name>
<keyword evidence="1" id="KW-0732">Signal</keyword>
<dbReference type="Proteomes" id="UP000332933">
    <property type="component" value="Unassembled WGS sequence"/>
</dbReference>
<evidence type="ECO:0000256" key="1">
    <source>
        <dbReference type="SAM" id="SignalP"/>
    </source>
</evidence>
<keyword evidence="4" id="KW-1185">Reference proteome</keyword>
<proteinExistence type="predicted"/>
<evidence type="ECO:0000313" key="4">
    <source>
        <dbReference type="Proteomes" id="UP000332933"/>
    </source>
</evidence>
<protein>
    <submittedName>
        <fullName evidence="3">Aste57867_21244 protein</fullName>
    </submittedName>
</protein>
<accession>A0A485LIG1</accession>
<evidence type="ECO:0000313" key="2">
    <source>
        <dbReference type="EMBL" id="KAF0686990.1"/>
    </source>
</evidence>
<feature type="signal peptide" evidence="1">
    <location>
        <begin position="1"/>
        <end position="22"/>
    </location>
</feature>
<feature type="chain" id="PRO_5036355621" evidence="1">
    <location>
        <begin position="23"/>
        <end position="86"/>
    </location>
</feature>